<dbReference type="Proteomes" id="UP001295740">
    <property type="component" value="Unassembled WGS sequence"/>
</dbReference>
<evidence type="ECO:0000313" key="2">
    <source>
        <dbReference type="EMBL" id="CAJ2511708.1"/>
    </source>
</evidence>
<feature type="region of interest" description="Disordered" evidence="1">
    <location>
        <begin position="88"/>
        <end position="116"/>
    </location>
</feature>
<reference evidence="2" key="1">
    <citation type="submission" date="2023-10" db="EMBL/GenBank/DDBJ databases">
        <authorList>
            <person name="Hackl T."/>
        </authorList>
    </citation>
    <scope>NUCLEOTIDE SEQUENCE</scope>
</reference>
<name>A0AAI8VVB3_9PEZI</name>
<keyword evidence="3" id="KW-1185">Reference proteome</keyword>
<proteinExistence type="predicted"/>
<dbReference type="AlphaFoldDB" id="A0AAI8VVB3"/>
<evidence type="ECO:0000313" key="3">
    <source>
        <dbReference type="Proteomes" id="UP001295740"/>
    </source>
</evidence>
<protein>
    <submittedName>
        <fullName evidence="2">Uu.00g073330.m01.CDS01</fullName>
    </submittedName>
</protein>
<dbReference type="EMBL" id="CAUWAG010000018">
    <property type="protein sequence ID" value="CAJ2511708.1"/>
    <property type="molecule type" value="Genomic_DNA"/>
</dbReference>
<gene>
    <name evidence="2" type="ORF">KHLLAP_LOCUS12176</name>
</gene>
<accession>A0AAI8VVB3</accession>
<sequence length="449" mass="50881">MAAQGDYVVMVHDAKMDDLLAAGAFSRFRDDAYDNSIFISEGVDETRRATWNMQNFLLNTGASKDFMKGATWVDGENCLVKRGTDGREILKDGKPQTQDPRTTHERNFPQSGPPDSNNYLIHQQADLEKVVRGDGKKADVLITAPTDLQWLKDLMEAREDFAIQRFFHTGGFNLNGEIAKGYPTSPSTLANLDAIRKMAKERNPSCVFVFANSAFLHDRGGRTVDSSEVKPKLPEDVFKQATQDPFFARTLGEMEGRVGRHQRQNGVDVLDLALLPANGNTDFKSLRARENMSDDDLILYFVNVLLEPISRARFDDDEPLKSYFLDYVNALIPRIPAQESQLRERAQGAVRSAFTKKPTLEMADFSYVTRNHDFLGREETRRLFLPIRNVRMEESGEIRTRLCSSGKEPDGFGYAGDYLLYKYYGDDQSKVDRERDKEVLERLASVPDV</sequence>
<organism evidence="2 3">
    <name type="scientific">Anthostomella pinea</name>
    <dbReference type="NCBI Taxonomy" id="933095"/>
    <lineage>
        <taxon>Eukaryota</taxon>
        <taxon>Fungi</taxon>
        <taxon>Dikarya</taxon>
        <taxon>Ascomycota</taxon>
        <taxon>Pezizomycotina</taxon>
        <taxon>Sordariomycetes</taxon>
        <taxon>Xylariomycetidae</taxon>
        <taxon>Xylariales</taxon>
        <taxon>Xylariaceae</taxon>
        <taxon>Anthostomella</taxon>
    </lineage>
</organism>
<evidence type="ECO:0000256" key="1">
    <source>
        <dbReference type="SAM" id="MobiDB-lite"/>
    </source>
</evidence>
<comment type="caution">
    <text evidence="2">The sequence shown here is derived from an EMBL/GenBank/DDBJ whole genome shotgun (WGS) entry which is preliminary data.</text>
</comment>